<feature type="region of interest" description="Disordered" evidence="4">
    <location>
        <begin position="742"/>
        <end position="765"/>
    </location>
</feature>
<comment type="caution">
    <text evidence="6">The sequence shown here is derived from an EMBL/GenBank/DDBJ whole genome shotgun (WGS) entry which is preliminary data.</text>
</comment>
<protein>
    <submittedName>
        <fullName evidence="6">Phage/plasmid primase, P4 family</fullName>
    </submittedName>
</protein>
<feature type="non-terminal residue" evidence="6">
    <location>
        <position position="1"/>
    </location>
</feature>
<feature type="compositionally biased region" description="Basic and acidic residues" evidence="4">
    <location>
        <begin position="40"/>
        <end position="52"/>
    </location>
</feature>
<dbReference type="InterPro" id="IPR051620">
    <property type="entry name" value="ORF904-like_C"/>
</dbReference>
<evidence type="ECO:0000256" key="2">
    <source>
        <dbReference type="ARBA" id="ARBA00022801"/>
    </source>
</evidence>
<dbReference type="PANTHER" id="PTHR35372">
    <property type="entry name" value="ATP BINDING PROTEIN-RELATED"/>
    <property type="match status" value="1"/>
</dbReference>
<feature type="region of interest" description="Disordered" evidence="4">
    <location>
        <begin position="643"/>
        <end position="692"/>
    </location>
</feature>
<keyword evidence="1" id="KW-0547">Nucleotide-binding</keyword>
<dbReference type="SUPFAM" id="SSF50249">
    <property type="entry name" value="Nucleic acid-binding proteins"/>
    <property type="match status" value="1"/>
</dbReference>
<dbReference type="Pfam" id="PF08706">
    <property type="entry name" value="D5_N"/>
    <property type="match status" value="1"/>
</dbReference>
<dbReference type="Gene3D" id="2.40.50.140">
    <property type="entry name" value="Nucleic acid-binding proteins"/>
    <property type="match status" value="1"/>
</dbReference>
<dbReference type="SMART" id="SM00885">
    <property type="entry name" value="D5_N"/>
    <property type="match status" value="1"/>
</dbReference>
<evidence type="ECO:0000256" key="3">
    <source>
        <dbReference type="ARBA" id="ARBA00022840"/>
    </source>
</evidence>
<sequence length="765" mass="85311">ELDYDERVVPGDVSGSDWKTAYNYLRSIGDNQFNLPELTSSRDSDEPEREPPNDTETWEYVRYLLEEGEGPLARETARRILREKHHPVVDETAKKDEQMLIYDHETGTYNRSESTILAEIADGLGEEWNTRMKHEIVEGLKQLRRLTPAQFNGRDHFDEPHVCVKNGVLNLFTGELKDHSPKYVFVDRIPTRYDPDADTGRFEEFMDTLTARDADAKAMLEMVGHALVPDAYERGWPKFLMLHGDSDNGKSFFYDLVGEMLSGEGERNIGAVKLQKMTQNQFSKNSIYGKMANIAGEIDGKRVKNTADLKDLTGGDLMDIEPKGGTGFFDTMNTTLMFAANDPPIIGDRDPQAIAKRIVPIELPYTFVENPDPNDPMQKQKVPKPELKGELASEAGKSALLNLALDGIQRLRENGGDVSLPESYMERLDMYEGAADPMKEFAKRCITTHESDYIVKDDVARIFREWADNNGVELGSNVSTTLFKTLDYGSVYPRNPDYAGVSHDLRGWDERKYAVPRVTLTEEGKRMAEKAGLVVDPEEADTDTSDPVQSGREYRTVAAVAESRKAYENVKAEVVSVDSIGDNGTKAVLRDDTGSIDVVQWDGDSLSEFEGEEVAIDDAEVSEYDGRVQFVFRSHSRITVTAASVREEGQSPVTADGGKHSEKTETNTSNPTGKDEKADTNQSGAAEKKQVTNDWRTDLMNAYRSLGGGDVEKGDLKVRLSEKSGREFAECHEIVEETATENGYLVETGSDTVEATDKLNGGEER</sequence>
<keyword evidence="7" id="KW-1185">Reference proteome</keyword>
<proteinExistence type="predicted"/>
<keyword evidence="3" id="KW-0067">ATP-binding</keyword>
<feature type="domain" description="SF3 helicase" evidence="5">
    <location>
        <begin position="214"/>
        <end position="376"/>
    </location>
</feature>
<dbReference type="Pfam" id="PF19263">
    <property type="entry name" value="DUF5906"/>
    <property type="match status" value="1"/>
</dbReference>
<dbReference type="InterPro" id="IPR012340">
    <property type="entry name" value="NA-bd_OB-fold"/>
</dbReference>
<gene>
    <name evidence="6" type="ORF">NDI79_23365</name>
</gene>
<dbReference type="Gene3D" id="3.40.50.300">
    <property type="entry name" value="P-loop containing nucleotide triphosphate hydrolases"/>
    <property type="match status" value="1"/>
</dbReference>
<evidence type="ECO:0000313" key="6">
    <source>
        <dbReference type="EMBL" id="MDS0297110.1"/>
    </source>
</evidence>
<dbReference type="InterPro" id="IPR045455">
    <property type="entry name" value="NrS-1_pol-like_helicase"/>
</dbReference>
<dbReference type="PROSITE" id="PS51206">
    <property type="entry name" value="SF3_HELICASE_1"/>
    <property type="match status" value="1"/>
</dbReference>
<organism evidence="6 7">
    <name type="scientific">Halogeometricum luteum</name>
    <dbReference type="NCBI Taxonomy" id="2950537"/>
    <lineage>
        <taxon>Archaea</taxon>
        <taxon>Methanobacteriati</taxon>
        <taxon>Methanobacteriota</taxon>
        <taxon>Stenosarchaea group</taxon>
        <taxon>Halobacteria</taxon>
        <taxon>Halobacteriales</taxon>
        <taxon>Haloferacaceae</taxon>
        <taxon>Halogeometricum</taxon>
    </lineage>
</organism>
<evidence type="ECO:0000256" key="1">
    <source>
        <dbReference type="ARBA" id="ARBA00022741"/>
    </source>
</evidence>
<reference evidence="6 7" key="1">
    <citation type="submission" date="2022-06" db="EMBL/GenBank/DDBJ databases">
        <title>Halogeometricum sp. a new haloarchaeum isolate from saline soil.</title>
        <authorList>
            <person name="Strakova D."/>
            <person name="Galisteo C."/>
            <person name="Sanchez-Porro C."/>
            <person name="Ventosa A."/>
        </authorList>
    </citation>
    <scope>NUCLEOTIDE SEQUENCE [LARGE SCALE GENOMIC DNA]</scope>
    <source>
        <strain evidence="7">S3BR25-2</strain>
    </source>
</reference>
<dbReference type="InterPro" id="IPR014818">
    <property type="entry name" value="Phage/plasmid_primase_P4_C"/>
</dbReference>
<accession>A0ABU2G8I1</accession>
<dbReference type="InterPro" id="IPR006500">
    <property type="entry name" value="Helicase_put_C_phage/plasmid"/>
</dbReference>
<evidence type="ECO:0000256" key="4">
    <source>
        <dbReference type="SAM" id="MobiDB-lite"/>
    </source>
</evidence>
<evidence type="ECO:0000259" key="5">
    <source>
        <dbReference type="PROSITE" id="PS51206"/>
    </source>
</evidence>
<evidence type="ECO:0000313" key="7">
    <source>
        <dbReference type="Proteomes" id="UP001254813"/>
    </source>
</evidence>
<dbReference type="NCBIfam" id="TIGR01613">
    <property type="entry name" value="primase_Cterm"/>
    <property type="match status" value="1"/>
</dbReference>
<dbReference type="PANTHER" id="PTHR35372:SF2">
    <property type="entry name" value="SF3 HELICASE DOMAIN-CONTAINING PROTEIN"/>
    <property type="match status" value="1"/>
</dbReference>
<dbReference type="InterPro" id="IPR027417">
    <property type="entry name" value="P-loop_NTPase"/>
</dbReference>
<name>A0ABU2G8I1_9EURY</name>
<keyword evidence="2" id="KW-0378">Hydrolase</keyword>
<dbReference type="RefSeq" id="WP_310931052.1">
    <property type="nucleotide sequence ID" value="NZ_JAMQOQ010000014.1"/>
</dbReference>
<dbReference type="InterPro" id="IPR014015">
    <property type="entry name" value="Helicase_SF3_DNA-vir"/>
</dbReference>
<feature type="compositionally biased region" description="Basic and acidic residues" evidence="4">
    <location>
        <begin position="755"/>
        <end position="765"/>
    </location>
</feature>
<dbReference type="EMBL" id="JAMQOQ010000014">
    <property type="protein sequence ID" value="MDS0297110.1"/>
    <property type="molecule type" value="Genomic_DNA"/>
</dbReference>
<feature type="region of interest" description="Disordered" evidence="4">
    <location>
        <begin position="33"/>
        <end position="55"/>
    </location>
</feature>
<dbReference type="SUPFAM" id="SSF52540">
    <property type="entry name" value="P-loop containing nucleoside triphosphate hydrolases"/>
    <property type="match status" value="1"/>
</dbReference>
<dbReference type="Proteomes" id="UP001254813">
    <property type="component" value="Unassembled WGS sequence"/>
</dbReference>